<evidence type="ECO:0000256" key="2">
    <source>
        <dbReference type="ARBA" id="ARBA00023002"/>
    </source>
</evidence>
<accession>B8KU15</accession>
<protein>
    <submittedName>
        <fullName evidence="7">D-3-phosphoglycerate dehydrogenase</fullName>
        <ecNumber evidence="7">1.1.1.95</ecNumber>
    </submittedName>
</protein>
<dbReference type="Proteomes" id="UP000004699">
    <property type="component" value="Unassembled WGS sequence"/>
</dbReference>
<name>B8KU15_9GAMM</name>
<evidence type="ECO:0000256" key="4">
    <source>
        <dbReference type="RuleBase" id="RU003719"/>
    </source>
</evidence>
<dbReference type="SUPFAM" id="SSF52283">
    <property type="entry name" value="Formate/glycerate dehydrogenase catalytic domain-like"/>
    <property type="match status" value="1"/>
</dbReference>
<reference evidence="8" key="1">
    <citation type="journal article" date="2013" name="BMC Microbiol.">
        <title>Taxonomy and evolution of bacteriochlorophyll a-containing members of the OM60/NOR5 clade of marine gammaproteobacteria: description of Luminiphilus syltensis gen. nov., sp. nov., reclassification of Haliea rubra as Pseudohaliea rubra gen. nov., comb. nov., and emendation of Chromatocurvus halotolerans.</title>
        <authorList>
            <person name="Spring S."/>
            <person name="Riedel T."/>
            <person name="Sproer C."/>
            <person name="Yan S."/>
            <person name="Harder J."/>
            <person name="Fuchs B.M."/>
        </authorList>
    </citation>
    <scope>NUCLEOTIDE SEQUENCE [LARGE SCALE GENOMIC DNA]</scope>
    <source>
        <strain evidence="8">NOR51-B</strain>
    </source>
</reference>
<feature type="domain" description="D-isomer specific 2-hydroxyacid dehydrogenase NAD-binding" evidence="6">
    <location>
        <begin position="108"/>
        <end position="286"/>
    </location>
</feature>
<organism evidence="7 8">
    <name type="scientific">Luminiphilus syltensis NOR5-1B</name>
    <dbReference type="NCBI Taxonomy" id="565045"/>
    <lineage>
        <taxon>Bacteria</taxon>
        <taxon>Pseudomonadati</taxon>
        <taxon>Pseudomonadota</taxon>
        <taxon>Gammaproteobacteria</taxon>
        <taxon>Cellvibrionales</taxon>
        <taxon>Halieaceae</taxon>
        <taxon>Luminiphilus</taxon>
    </lineage>
</organism>
<dbReference type="PROSITE" id="PS00671">
    <property type="entry name" value="D_2_HYDROXYACID_DH_3"/>
    <property type="match status" value="1"/>
</dbReference>
<dbReference type="PROSITE" id="PS00670">
    <property type="entry name" value="D_2_HYDROXYACID_DH_2"/>
    <property type="match status" value="1"/>
</dbReference>
<dbReference type="InterPro" id="IPR036291">
    <property type="entry name" value="NAD(P)-bd_dom_sf"/>
</dbReference>
<evidence type="ECO:0000313" key="8">
    <source>
        <dbReference type="Proteomes" id="UP000004699"/>
    </source>
</evidence>
<dbReference type="STRING" id="565045.NOR51B_294"/>
<sequence>MKAVFLDYASMGPDLDLSPLQNLVEHLDVFDTTEDDQVVERIRGSQLVFTNAIELSAEVLSAAPELAFIGLTATGTDNIDLDAAGEAGIVVSNLRAYCTQSVVEHVIGTLLMLSHNLNHYSSHVRRGGWQQSQDGNDLVWPIREVSGLTLGIIGFGELGRGVAKAATGLGMDVVVAARPGSPTVPEGRESLAEIYRRCDVISLHCPLDDNTRGLINADALDAMKDNALLINTARGALIDTAALATALSSKTIAGAAIDVLPQEPPVDGDPLLDYTGDNLILTPHIAWGSREARQRAIDGITLNAAAFMRGEPQNRVA</sequence>
<proteinExistence type="inferred from homology"/>
<feature type="domain" description="D-isomer specific 2-hydroxyacid dehydrogenase catalytic" evidence="5">
    <location>
        <begin position="18"/>
        <end position="316"/>
    </location>
</feature>
<dbReference type="AlphaFoldDB" id="B8KU15"/>
<dbReference type="CDD" id="cd12162">
    <property type="entry name" value="2-Hacid_dh_4"/>
    <property type="match status" value="1"/>
</dbReference>
<keyword evidence="3" id="KW-0520">NAD</keyword>
<dbReference type="PANTHER" id="PTHR43761:SF1">
    <property type="entry name" value="D-ISOMER SPECIFIC 2-HYDROXYACID DEHYDROGENASE CATALYTIC DOMAIN-CONTAINING PROTEIN-RELATED"/>
    <property type="match status" value="1"/>
</dbReference>
<keyword evidence="2 4" id="KW-0560">Oxidoreductase</keyword>
<dbReference type="InterPro" id="IPR006139">
    <property type="entry name" value="D-isomer_2_OHA_DH_cat_dom"/>
</dbReference>
<dbReference type="RefSeq" id="WP_009019105.1">
    <property type="nucleotide sequence ID" value="NZ_DS999411.1"/>
</dbReference>
<dbReference type="Gene3D" id="3.40.50.720">
    <property type="entry name" value="NAD(P)-binding Rossmann-like Domain"/>
    <property type="match status" value="2"/>
</dbReference>
<dbReference type="InterPro" id="IPR029753">
    <property type="entry name" value="D-isomer_DH_CS"/>
</dbReference>
<dbReference type="GO" id="GO:0051287">
    <property type="term" value="F:NAD binding"/>
    <property type="evidence" value="ECO:0007669"/>
    <property type="project" value="InterPro"/>
</dbReference>
<dbReference type="InterPro" id="IPR006140">
    <property type="entry name" value="D-isomer_DH_NAD-bd"/>
</dbReference>
<dbReference type="SUPFAM" id="SSF51735">
    <property type="entry name" value="NAD(P)-binding Rossmann-fold domains"/>
    <property type="match status" value="1"/>
</dbReference>
<evidence type="ECO:0000256" key="3">
    <source>
        <dbReference type="ARBA" id="ARBA00023027"/>
    </source>
</evidence>
<dbReference type="GO" id="GO:0004617">
    <property type="term" value="F:phosphoglycerate dehydrogenase activity"/>
    <property type="evidence" value="ECO:0007669"/>
    <property type="project" value="UniProtKB-EC"/>
</dbReference>
<gene>
    <name evidence="7" type="ORF">NOR51B_294</name>
</gene>
<evidence type="ECO:0000256" key="1">
    <source>
        <dbReference type="ARBA" id="ARBA00005854"/>
    </source>
</evidence>
<evidence type="ECO:0000259" key="5">
    <source>
        <dbReference type="Pfam" id="PF00389"/>
    </source>
</evidence>
<dbReference type="HOGENOM" id="CLU_019796_1_3_6"/>
<dbReference type="InterPro" id="IPR050418">
    <property type="entry name" value="D-iso_2-hydroxyacid_DH_PdxB"/>
</dbReference>
<comment type="similarity">
    <text evidence="1 4">Belongs to the D-isomer specific 2-hydroxyacid dehydrogenase family.</text>
</comment>
<dbReference type="EC" id="1.1.1.95" evidence="7"/>
<dbReference type="EMBL" id="DS999411">
    <property type="protein sequence ID" value="EED34357.1"/>
    <property type="molecule type" value="Genomic_DNA"/>
</dbReference>
<dbReference type="eggNOG" id="COG1052">
    <property type="taxonomic scope" value="Bacteria"/>
</dbReference>
<dbReference type="PANTHER" id="PTHR43761">
    <property type="entry name" value="D-ISOMER SPECIFIC 2-HYDROXYACID DEHYDROGENASE FAMILY PROTEIN (AFU_ORTHOLOGUE AFUA_1G13630)"/>
    <property type="match status" value="1"/>
</dbReference>
<dbReference type="OrthoDB" id="9805416at2"/>
<dbReference type="Pfam" id="PF02826">
    <property type="entry name" value="2-Hacid_dh_C"/>
    <property type="match status" value="1"/>
</dbReference>
<evidence type="ECO:0000313" key="7">
    <source>
        <dbReference type="EMBL" id="EED34357.1"/>
    </source>
</evidence>
<evidence type="ECO:0000259" key="6">
    <source>
        <dbReference type="Pfam" id="PF02826"/>
    </source>
</evidence>
<dbReference type="Pfam" id="PF00389">
    <property type="entry name" value="2-Hacid_dh"/>
    <property type="match status" value="1"/>
</dbReference>
<keyword evidence="8" id="KW-1185">Reference proteome</keyword>